<proteinExistence type="predicted"/>
<dbReference type="EMBL" id="JAJTWU010000010">
    <property type="protein sequence ID" value="MCE4557241.1"/>
    <property type="molecule type" value="Genomic_DNA"/>
</dbReference>
<organism evidence="1 2">
    <name type="scientific">Pelomonas cellulosilytica</name>
    <dbReference type="NCBI Taxonomy" id="2906762"/>
    <lineage>
        <taxon>Bacteria</taxon>
        <taxon>Pseudomonadati</taxon>
        <taxon>Pseudomonadota</taxon>
        <taxon>Betaproteobacteria</taxon>
        <taxon>Burkholderiales</taxon>
        <taxon>Sphaerotilaceae</taxon>
        <taxon>Roseateles</taxon>
    </lineage>
</organism>
<gene>
    <name evidence="1" type="ORF">LXT13_22870</name>
</gene>
<evidence type="ECO:0000313" key="2">
    <source>
        <dbReference type="Proteomes" id="UP001200741"/>
    </source>
</evidence>
<accession>A0ABS8Y2P1</accession>
<name>A0ABS8Y2P1_9BURK</name>
<keyword evidence="2" id="KW-1185">Reference proteome</keyword>
<dbReference type="Proteomes" id="UP001200741">
    <property type="component" value="Unassembled WGS sequence"/>
</dbReference>
<reference evidence="1 2" key="1">
    <citation type="submission" date="2021-12" db="EMBL/GenBank/DDBJ databases">
        <title>Genome seq of P8.</title>
        <authorList>
            <person name="Seo T."/>
        </authorList>
    </citation>
    <scope>NUCLEOTIDE SEQUENCE [LARGE SCALE GENOMIC DNA]</scope>
    <source>
        <strain evidence="1 2">P8</strain>
    </source>
</reference>
<comment type="caution">
    <text evidence="1">The sequence shown here is derived from an EMBL/GenBank/DDBJ whole genome shotgun (WGS) entry which is preliminary data.</text>
</comment>
<sequence>MAAKTADHRRQLAMKWHSHVLAGLVTGLLSSAPVLAQKAPAGKSCKVPAPQIPAVDWRGQAHYQAIVTVEDGRIASIEVVPQTKGVEKRTQRSLAQSVTDAIITAKCQPGSYVEEHMFSFDLGTQSSEAAASKAGA</sequence>
<evidence type="ECO:0008006" key="3">
    <source>
        <dbReference type="Google" id="ProtNLM"/>
    </source>
</evidence>
<evidence type="ECO:0000313" key="1">
    <source>
        <dbReference type="EMBL" id="MCE4557241.1"/>
    </source>
</evidence>
<protein>
    <recommendedName>
        <fullName evidence="3">TonB C-terminal domain-containing protein</fullName>
    </recommendedName>
</protein>